<organism evidence="5 6">
    <name type="scientific">Streptococcus suis</name>
    <dbReference type="NCBI Taxonomy" id="1307"/>
    <lineage>
        <taxon>Bacteria</taxon>
        <taxon>Bacillati</taxon>
        <taxon>Bacillota</taxon>
        <taxon>Bacilli</taxon>
        <taxon>Lactobacillales</taxon>
        <taxon>Streptococcaceae</taxon>
        <taxon>Streptococcus</taxon>
    </lineage>
</organism>
<keyword evidence="1" id="KW-0805">Transcription regulation</keyword>
<dbReference type="EMBL" id="FIIN01000016">
    <property type="protein sequence ID" value="CYW22772.1"/>
    <property type="molecule type" value="Genomic_DNA"/>
</dbReference>
<evidence type="ECO:0000256" key="1">
    <source>
        <dbReference type="ARBA" id="ARBA00023015"/>
    </source>
</evidence>
<name>A0A0Z8N8E3_STRSU</name>
<dbReference type="PANTHER" id="PTHR40661:SF1">
    <property type="entry name" value="HTH CRO_C1-TYPE DOMAIN-CONTAINING PROTEIN"/>
    <property type="match status" value="1"/>
</dbReference>
<evidence type="ECO:0000256" key="2">
    <source>
        <dbReference type="ARBA" id="ARBA00023125"/>
    </source>
</evidence>
<accession>A0A0Z8N8E3</accession>
<dbReference type="InterPro" id="IPR010982">
    <property type="entry name" value="Lambda_DNA-bd_dom_sf"/>
</dbReference>
<dbReference type="InterPro" id="IPR039418">
    <property type="entry name" value="LexA-like"/>
</dbReference>
<dbReference type="InterPro" id="IPR001387">
    <property type="entry name" value="Cro/C1-type_HTH"/>
</dbReference>
<dbReference type="RefSeq" id="WP_044673644.1">
    <property type="nucleotide sequence ID" value="NZ_CEDG01000012.1"/>
</dbReference>
<dbReference type="Gene3D" id="2.10.109.10">
    <property type="entry name" value="Umud Fragment, subunit A"/>
    <property type="match status" value="1"/>
</dbReference>
<dbReference type="Pfam" id="PF13443">
    <property type="entry name" value="HTH_26"/>
    <property type="match status" value="1"/>
</dbReference>
<dbReference type="SMART" id="SM00530">
    <property type="entry name" value="HTH_XRE"/>
    <property type="match status" value="1"/>
</dbReference>
<reference evidence="5 6" key="1">
    <citation type="submission" date="2016-02" db="EMBL/GenBank/DDBJ databases">
        <authorList>
            <consortium name="Pathogen Informatics"/>
        </authorList>
    </citation>
    <scope>NUCLEOTIDE SEQUENCE [LARGE SCALE GENOMIC DNA]</scope>
    <source>
        <strain evidence="5 6">LSS90</strain>
    </source>
</reference>
<proteinExistence type="predicted"/>
<dbReference type="Pfam" id="PF00717">
    <property type="entry name" value="Peptidase_S24"/>
    <property type="match status" value="1"/>
</dbReference>
<dbReference type="PROSITE" id="PS50943">
    <property type="entry name" value="HTH_CROC1"/>
    <property type="match status" value="1"/>
</dbReference>
<feature type="domain" description="HTH cro/C1-type" evidence="4">
    <location>
        <begin position="13"/>
        <end position="67"/>
    </location>
</feature>
<dbReference type="CDD" id="cd00093">
    <property type="entry name" value="HTH_XRE"/>
    <property type="match status" value="1"/>
</dbReference>
<dbReference type="Proteomes" id="UP000071765">
    <property type="component" value="Unassembled WGS sequence"/>
</dbReference>
<dbReference type="InterPro" id="IPR015927">
    <property type="entry name" value="Peptidase_S24_S26A/B/C"/>
</dbReference>
<dbReference type="PANTHER" id="PTHR40661">
    <property type="match status" value="1"/>
</dbReference>
<dbReference type="AlphaFoldDB" id="A0A0Z8N8E3"/>
<evidence type="ECO:0000256" key="3">
    <source>
        <dbReference type="ARBA" id="ARBA00023163"/>
    </source>
</evidence>
<dbReference type="CDD" id="cd06529">
    <property type="entry name" value="S24_LexA-like"/>
    <property type="match status" value="1"/>
</dbReference>
<keyword evidence="2" id="KW-0238">DNA-binding</keyword>
<dbReference type="GO" id="GO:0003677">
    <property type="term" value="F:DNA binding"/>
    <property type="evidence" value="ECO:0007669"/>
    <property type="project" value="UniProtKB-KW"/>
</dbReference>
<evidence type="ECO:0000313" key="6">
    <source>
        <dbReference type="Proteomes" id="UP000071765"/>
    </source>
</evidence>
<gene>
    <name evidence="5" type="ORF">ERS132452_01990</name>
</gene>
<keyword evidence="3" id="KW-0804">Transcription</keyword>
<dbReference type="SUPFAM" id="SSF47413">
    <property type="entry name" value="lambda repressor-like DNA-binding domains"/>
    <property type="match status" value="1"/>
</dbReference>
<evidence type="ECO:0000259" key="4">
    <source>
        <dbReference type="PROSITE" id="PS50943"/>
    </source>
</evidence>
<dbReference type="InterPro" id="IPR036286">
    <property type="entry name" value="LexA/Signal_pep-like_sf"/>
</dbReference>
<protein>
    <submittedName>
        <fullName evidence="5">CI repressor</fullName>
    </submittedName>
</protein>
<evidence type="ECO:0000313" key="5">
    <source>
        <dbReference type="EMBL" id="CYW22772.1"/>
    </source>
</evidence>
<sequence>MSLGNKEVMSKNLKYYMDKKRVDRNQLCSDLDLKYMTVSDWINAKTYPRIDKIELLANYFGINKSDLIEEKTTIPVETSNNIVEQISGKVVQLQKDRQENVLSYAVEQLEEQKQVSSTSNNVIDLYDTRKRVVGIVDFSASAGTGVWQDENLGMEVSFYEDDMAEDYDSIGIVMGSSMEPVLKNGDYLFVKVTSDIPNGAISIWQVNGENFVKKFRKNKKPYLESLNPEFDDIDLHEDDDIRPLGIVVEVYREN</sequence>
<dbReference type="Gene3D" id="1.10.260.40">
    <property type="entry name" value="lambda repressor-like DNA-binding domains"/>
    <property type="match status" value="1"/>
</dbReference>
<dbReference type="SUPFAM" id="SSF51306">
    <property type="entry name" value="LexA/Signal peptidase"/>
    <property type="match status" value="1"/>
</dbReference>